<gene>
    <name evidence="2" type="ORF">Tco_0877161</name>
</gene>
<evidence type="ECO:0000256" key="1">
    <source>
        <dbReference type="SAM" id="MobiDB-lite"/>
    </source>
</evidence>
<keyword evidence="3" id="KW-1185">Reference proteome</keyword>
<protein>
    <submittedName>
        <fullName evidence="2">Uncharacterized protein</fullName>
    </submittedName>
</protein>
<sequence>MLASSHHKPLLVATMALQKGTTTAAAVGSVQTRQLSWCLDVQRPHNPRNETKNSERESSLLSREVSSKKEMKSGVLHYGLYGVYIGILACRGLSLVSSPLHAMKSQSQIQSSAAVNLGV</sequence>
<feature type="compositionally biased region" description="Basic and acidic residues" evidence="1">
    <location>
        <begin position="47"/>
        <end position="58"/>
    </location>
</feature>
<dbReference type="EMBL" id="BQNB010013638">
    <property type="protein sequence ID" value="GJT18455.1"/>
    <property type="molecule type" value="Genomic_DNA"/>
</dbReference>
<reference evidence="2" key="2">
    <citation type="submission" date="2022-01" db="EMBL/GenBank/DDBJ databases">
        <authorList>
            <person name="Yamashiro T."/>
            <person name="Shiraishi A."/>
            <person name="Satake H."/>
            <person name="Nakayama K."/>
        </authorList>
    </citation>
    <scope>NUCLEOTIDE SEQUENCE</scope>
</reference>
<feature type="region of interest" description="Disordered" evidence="1">
    <location>
        <begin position="41"/>
        <end position="70"/>
    </location>
</feature>
<proteinExistence type="predicted"/>
<evidence type="ECO:0000313" key="3">
    <source>
        <dbReference type="Proteomes" id="UP001151760"/>
    </source>
</evidence>
<reference evidence="2" key="1">
    <citation type="journal article" date="2022" name="Int. J. Mol. Sci.">
        <title>Draft Genome of Tanacetum Coccineum: Genomic Comparison of Closely Related Tanacetum-Family Plants.</title>
        <authorList>
            <person name="Yamashiro T."/>
            <person name="Shiraishi A."/>
            <person name="Nakayama K."/>
            <person name="Satake H."/>
        </authorList>
    </citation>
    <scope>NUCLEOTIDE SEQUENCE</scope>
</reference>
<comment type="caution">
    <text evidence="2">The sequence shown here is derived from an EMBL/GenBank/DDBJ whole genome shotgun (WGS) entry which is preliminary data.</text>
</comment>
<dbReference type="Proteomes" id="UP001151760">
    <property type="component" value="Unassembled WGS sequence"/>
</dbReference>
<accession>A0ABQ5BUC1</accession>
<evidence type="ECO:0000313" key="2">
    <source>
        <dbReference type="EMBL" id="GJT18455.1"/>
    </source>
</evidence>
<organism evidence="2 3">
    <name type="scientific">Tanacetum coccineum</name>
    <dbReference type="NCBI Taxonomy" id="301880"/>
    <lineage>
        <taxon>Eukaryota</taxon>
        <taxon>Viridiplantae</taxon>
        <taxon>Streptophyta</taxon>
        <taxon>Embryophyta</taxon>
        <taxon>Tracheophyta</taxon>
        <taxon>Spermatophyta</taxon>
        <taxon>Magnoliopsida</taxon>
        <taxon>eudicotyledons</taxon>
        <taxon>Gunneridae</taxon>
        <taxon>Pentapetalae</taxon>
        <taxon>asterids</taxon>
        <taxon>campanulids</taxon>
        <taxon>Asterales</taxon>
        <taxon>Asteraceae</taxon>
        <taxon>Asteroideae</taxon>
        <taxon>Anthemideae</taxon>
        <taxon>Anthemidinae</taxon>
        <taxon>Tanacetum</taxon>
    </lineage>
</organism>
<name>A0ABQ5BUC1_9ASTR</name>